<gene>
    <name evidence="1" type="ORF">LEM8419_03553</name>
</gene>
<evidence type="ECO:0000313" key="1">
    <source>
        <dbReference type="EMBL" id="CAH1002681.1"/>
    </source>
</evidence>
<reference evidence="1" key="1">
    <citation type="submission" date="2021-12" db="EMBL/GenBank/DDBJ databases">
        <authorList>
            <person name="Rodrigo-Torres L."/>
            <person name="Arahal R. D."/>
            <person name="Lucena T."/>
        </authorList>
    </citation>
    <scope>NUCLEOTIDE SEQUENCE</scope>
    <source>
        <strain evidence="1">CECT 8419</strain>
    </source>
</reference>
<name>A0ABM9B5Q1_9BACT</name>
<protein>
    <submittedName>
        <fullName evidence="1">Uncharacterized protein</fullName>
    </submittedName>
</protein>
<proteinExistence type="predicted"/>
<dbReference type="EMBL" id="CAKLPZ010000007">
    <property type="protein sequence ID" value="CAH1002681.1"/>
    <property type="molecule type" value="Genomic_DNA"/>
</dbReference>
<keyword evidence="2" id="KW-1185">Reference proteome</keyword>
<organism evidence="1 2">
    <name type="scientific">Neolewinella maritima</name>
    <dbReference type="NCBI Taxonomy" id="1383882"/>
    <lineage>
        <taxon>Bacteria</taxon>
        <taxon>Pseudomonadati</taxon>
        <taxon>Bacteroidota</taxon>
        <taxon>Saprospiria</taxon>
        <taxon>Saprospirales</taxon>
        <taxon>Lewinellaceae</taxon>
        <taxon>Neolewinella</taxon>
    </lineage>
</organism>
<accession>A0ABM9B5Q1</accession>
<dbReference type="RefSeq" id="WP_238752504.1">
    <property type="nucleotide sequence ID" value="NZ_CAKLPZ010000007.1"/>
</dbReference>
<dbReference type="Proteomes" id="UP000837803">
    <property type="component" value="Unassembled WGS sequence"/>
</dbReference>
<comment type="caution">
    <text evidence="1">The sequence shown here is derived from an EMBL/GenBank/DDBJ whole genome shotgun (WGS) entry which is preliminary data.</text>
</comment>
<sequence length="90" mass="9697">MVGTLPGNTSAYQGRGVRGLYELRVDPDATPGQVQAAAALAADYLAATPDAKEHLTGWVRDCIENSLAIVNAPEPFDFHRMIDKIRADSQ</sequence>
<evidence type="ECO:0000313" key="2">
    <source>
        <dbReference type="Proteomes" id="UP000837803"/>
    </source>
</evidence>